<dbReference type="InterPro" id="IPR052284">
    <property type="entry name" value="Collagen_mod_leprecan"/>
</dbReference>
<organism evidence="6 7">
    <name type="scientific">Clupea harengus</name>
    <name type="common">Atlantic herring</name>
    <dbReference type="NCBI Taxonomy" id="7950"/>
    <lineage>
        <taxon>Eukaryota</taxon>
        <taxon>Metazoa</taxon>
        <taxon>Chordata</taxon>
        <taxon>Craniata</taxon>
        <taxon>Vertebrata</taxon>
        <taxon>Euteleostomi</taxon>
        <taxon>Actinopterygii</taxon>
        <taxon>Neopterygii</taxon>
        <taxon>Teleostei</taxon>
        <taxon>Clupei</taxon>
        <taxon>Clupeiformes</taxon>
        <taxon>Clupeoidei</taxon>
        <taxon>Clupeidae</taxon>
        <taxon>Clupea</taxon>
    </lineage>
</organism>
<dbReference type="GO" id="GO:0005518">
    <property type="term" value="F:collagen binding"/>
    <property type="evidence" value="ECO:0007669"/>
    <property type="project" value="TreeGrafter"/>
</dbReference>
<dbReference type="PANTHER" id="PTHR13986">
    <property type="entry name" value="PROTEIN LYSINE HYDROXYLATION COMPLEX COMPONENT"/>
    <property type="match status" value="1"/>
</dbReference>
<protein>
    <submittedName>
        <fullName evidence="7">Endoplasmic reticulum protein SC65-like</fullName>
    </submittedName>
</protein>
<dbReference type="InterPro" id="IPR011990">
    <property type="entry name" value="TPR-like_helical_dom_sf"/>
</dbReference>
<dbReference type="GeneID" id="105897648"/>
<feature type="non-terminal residue" evidence="7">
    <location>
        <position position="331"/>
    </location>
</feature>
<dbReference type="GO" id="GO:0005783">
    <property type="term" value="C:endoplasmic reticulum"/>
    <property type="evidence" value="ECO:0007669"/>
    <property type="project" value="TreeGrafter"/>
</dbReference>
<feature type="signal peptide" evidence="4">
    <location>
        <begin position="1"/>
        <end position="19"/>
    </location>
</feature>
<feature type="chain" id="PRO_5027819097" evidence="4">
    <location>
        <begin position="20"/>
        <end position="331"/>
    </location>
</feature>
<evidence type="ECO:0000256" key="4">
    <source>
        <dbReference type="SAM" id="SignalP"/>
    </source>
</evidence>
<dbReference type="InterPro" id="IPR056585">
    <property type="entry name" value="Leprecan_dom"/>
</dbReference>
<dbReference type="Gene3D" id="1.25.40.10">
    <property type="entry name" value="Tetratricopeptide repeat domain"/>
    <property type="match status" value="1"/>
</dbReference>
<dbReference type="SUPFAM" id="SSF48452">
    <property type="entry name" value="TPR-like"/>
    <property type="match status" value="1"/>
</dbReference>
<keyword evidence="2 4" id="KW-0732">Signal</keyword>
<sequence>MYSKTLLAVCVCISLQSAAEEVGEKLRADLRSLSSVYGKALESLAEQNWSDSVRFLELSVRLHRVISRSVAFCSQSCGANSANEPEPSHGLTDDLTDDLRVYWRVLQRASCVKRCRARFPELDFSAPGKEILRDFERRVPYKYLNVAYGQLNDTQRAASAAHTYLQRNPGDVAMAAILSRYRNVVELEEEPEDLEERPYETVFLQAVFLFNGGEFRRSVSLMEEALLGYMQEFELCSAACIYTEVLQCKLNCEEALTPTVGGVTVQKFLATMYHYLQFSYYKMEDVGSAVPCAASVLLFDPEDTVMKDNMQVYLTHQEAWGLQQHHYTARP</sequence>
<evidence type="ECO:0000313" key="6">
    <source>
        <dbReference type="Proteomes" id="UP000515152"/>
    </source>
</evidence>
<evidence type="ECO:0000256" key="3">
    <source>
        <dbReference type="ARBA" id="ARBA00023180"/>
    </source>
</evidence>
<evidence type="ECO:0000313" key="7">
    <source>
        <dbReference type="RefSeq" id="XP_031433226.1"/>
    </source>
</evidence>
<comment type="similarity">
    <text evidence="1">Belongs to the leprecan family.</text>
</comment>
<dbReference type="KEGG" id="char:105897648"/>
<name>A0A6P8G9T4_CLUHA</name>
<accession>A0A6P8G9T4</accession>
<dbReference type="Proteomes" id="UP000515152">
    <property type="component" value="Chromosome 1"/>
</dbReference>
<evidence type="ECO:0000256" key="1">
    <source>
        <dbReference type="ARBA" id="ARBA00006487"/>
    </source>
</evidence>
<proteinExistence type="inferred from homology"/>
<dbReference type="GO" id="GO:0030199">
    <property type="term" value="P:collagen fibril organization"/>
    <property type="evidence" value="ECO:0007669"/>
    <property type="project" value="TreeGrafter"/>
</dbReference>
<dbReference type="AlphaFoldDB" id="A0A6P8G9T4"/>
<evidence type="ECO:0000256" key="2">
    <source>
        <dbReference type="ARBA" id="ARBA00022729"/>
    </source>
</evidence>
<dbReference type="RefSeq" id="XP_031433226.1">
    <property type="nucleotide sequence ID" value="XM_031577366.1"/>
</dbReference>
<dbReference type="PANTHER" id="PTHR13986:SF4">
    <property type="entry name" value="ENDOPLASMIC RETICULUM PROTEIN SC65"/>
    <property type="match status" value="1"/>
</dbReference>
<dbReference type="OrthoDB" id="8517835at2759"/>
<gene>
    <name evidence="7" type="primary">LOC105897648</name>
</gene>
<keyword evidence="6" id="KW-1185">Reference proteome</keyword>
<reference evidence="7" key="1">
    <citation type="submission" date="2025-08" db="UniProtKB">
        <authorList>
            <consortium name="RefSeq"/>
        </authorList>
    </citation>
    <scope>IDENTIFICATION</scope>
</reference>
<dbReference type="Pfam" id="PF23557">
    <property type="entry name" value="TPR_leprecan"/>
    <property type="match status" value="2"/>
</dbReference>
<evidence type="ECO:0000259" key="5">
    <source>
        <dbReference type="Pfam" id="PF23557"/>
    </source>
</evidence>
<feature type="domain" description="Leprecan-like alpha-helical" evidence="5">
    <location>
        <begin position="242"/>
        <end position="316"/>
    </location>
</feature>
<feature type="domain" description="Leprecan-like alpha-helical" evidence="5">
    <location>
        <begin position="33"/>
        <end position="240"/>
    </location>
</feature>
<keyword evidence="3" id="KW-0325">Glycoprotein</keyword>